<name>A0A6H1ZN69_9ZZZZ</name>
<dbReference type="EMBL" id="MT141547">
    <property type="protein sequence ID" value="QJA65996.1"/>
    <property type="molecule type" value="Genomic_DNA"/>
</dbReference>
<accession>A0A6H1ZN69</accession>
<dbReference type="EMBL" id="MT142532">
    <property type="protein sequence ID" value="QJA84621.1"/>
    <property type="molecule type" value="Genomic_DNA"/>
</dbReference>
<reference evidence="1" key="1">
    <citation type="submission" date="2020-03" db="EMBL/GenBank/DDBJ databases">
        <title>The deep terrestrial virosphere.</title>
        <authorList>
            <person name="Holmfeldt K."/>
            <person name="Nilsson E."/>
            <person name="Simone D."/>
            <person name="Lopez-Fernandez M."/>
            <person name="Wu X."/>
            <person name="de Brujin I."/>
            <person name="Lundin D."/>
            <person name="Andersson A."/>
            <person name="Bertilsson S."/>
            <person name="Dopson M."/>
        </authorList>
    </citation>
    <scope>NUCLEOTIDE SEQUENCE</scope>
    <source>
        <strain evidence="3">MM415A00178</strain>
        <strain evidence="2">MM415B00368</strain>
        <strain evidence="1">TM448A01202</strain>
        <strain evidence="4">TM448B01602</strain>
    </source>
</reference>
<evidence type="ECO:0000313" key="2">
    <source>
        <dbReference type="EMBL" id="QJA65996.1"/>
    </source>
</evidence>
<protein>
    <submittedName>
        <fullName evidence="1">Uncharacterized protein</fullName>
    </submittedName>
</protein>
<evidence type="ECO:0000313" key="4">
    <source>
        <dbReference type="EMBL" id="QJH99491.1"/>
    </source>
</evidence>
<dbReference type="EMBL" id="MT144111">
    <property type="protein sequence ID" value="QJA48958.1"/>
    <property type="molecule type" value="Genomic_DNA"/>
</dbReference>
<gene>
    <name evidence="3" type="ORF">MM415A00178_0031</name>
    <name evidence="2" type="ORF">MM415B00368_0031</name>
    <name evidence="1" type="ORF">TM448A01202_0008</name>
    <name evidence="4" type="ORF">TM448B01602_0008</name>
</gene>
<evidence type="ECO:0000313" key="1">
    <source>
        <dbReference type="EMBL" id="QJA48958.1"/>
    </source>
</evidence>
<organism evidence="1">
    <name type="scientific">viral metagenome</name>
    <dbReference type="NCBI Taxonomy" id="1070528"/>
    <lineage>
        <taxon>unclassified sequences</taxon>
        <taxon>metagenomes</taxon>
        <taxon>organismal metagenomes</taxon>
    </lineage>
</organism>
<evidence type="ECO:0000313" key="3">
    <source>
        <dbReference type="EMBL" id="QJA84621.1"/>
    </source>
</evidence>
<dbReference type="AlphaFoldDB" id="A0A6H1ZN69"/>
<sequence length="59" mass="6235">MARITIDIDAAREALQPLGSGARHALGLLNALEALASVGVSLEVEADEPEKPKRSRKAK</sequence>
<proteinExistence type="predicted"/>
<dbReference type="EMBL" id="MT144792">
    <property type="protein sequence ID" value="QJH99491.1"/>
    <property type="molecule type" value="Genomic_DNA"/>
</dbReference>